<comment type="caution">
    <text evidence="2">The sequence shown here is derived from an EMBL/GenBank/DDBJ whole genome shotgun (WGS) entry which is preliminary data.</text>
</comment>
<keyword evidence="3" id="KW-1185">Reference proteome</keyword>
<protein>
    <submittedName>
        <fullName evidence="2">Uncharacterized protein</fullName>
    </submittedName>
</protein>
<feature type="compositionally biased region" description="Basic and acidic residues" evidence="1">
    <location>
        <begin position="234"/>
        <end position="244"/>
    </location>
</feature>
<dbReference type="Proteomes" id="UP001432322">
    <property type="component" value="Unassembled WGS sequence"/>
</dbReference>
<feature type="compositionally biased region" description="Basic and acidic residues" evidence="1">
    <location>
        <begin position="274"/>
        <end position="283"/>
    </location>
</feature>
<proteinExistence type="predicted"/>
<feature type="non-terminal residue" evidence="2">
    <location>
        <position position="1"/>
    </location>
</feature>
<reference evidence="2" key="1">
    <citation type="submission" date="2023-10" db="EMBL/GenBank/DDBJ databases">
        <title>Genome assembly of Pristionchus species.</title>
        <authorList>
            <person name="Yoshida K."/>
            <person name="Sommer R.J."/>
        </authorList>
    </citation>
    <scope>NUCLEOTIDE SEQUENCE</scope>
    <source>
        <strain evidence="2">RS5133</strain>
    </source>
</reference>
<feature type="compositionally biased region" description="Basic and acidic residues" evidence="1">
    <location>
        <begin position="10"/>
        <end position="21"/>
    </location>
</feature>
<organism evidence="2 3">
    <name type="scientific">Pristionchus fissidentatus</name>
    <dbReference type="NCBI Taxonomy" id="1538716"/>
    <lineage>
        <taxon>Eukaryota</taxon>
        <taxon>Metazoa</taxon>
        <taxon>Ecdysozoa</taxon>
        <taxon>Nematoda</taxon>
        <taxon>Chromadorea</taxon>
        <taxon>Rhabditida</taxon>
        <taxon>Rhabditina</taxon>
        <taxon>Diplogasteromorpha</taxon>
        <taxon>Diplogasteroidea</taxon>
        <taxon>Neodiplogasteridae</taxon>
        <taxon>Pristionchus</taxon>
    </lineage>
</organism>
<evidence type="ECO:0000256" key="1">
    <source>
        <dbReference type="SAM" id="MobiDB-lite"/>
    </source>
</evidence>
<feature type="region of interest" description="Disordered" evidence="1">
    <location>
        <begin position="1"/>
        <end position="134"/>
    </location>
</feature>
<name>A0AAV5VZZ3_9BILA</name>
<gene>
    <name evidence="2" type="ORF">PFISCL1PPCAC_15290</name>
</gene>
<feature type="compositionally biased region" description="Basic and acidic residues" evidence="1">
    <location>
        <begin position="49"/>
        <end position="59"/>
    </location>
</feature>
<feature type="region of interest" description="Disordered" evidence="1">
    <location>
        <begin position="362"/>
        <end position="403"/>
    </location>
</feature>
<feature type="compositionally biased region" description="Basic and acidic residues" evidence="1">
    <location>
        <begin position="115"/>
        <end position="134"/>
    </location>
</feature>
<feature type="compositionally biased region" description="Polar residues" evidence="1">
    <location>
        <begin position="387"/>
        <end position="403"/>
    </location>
</feature>
<dbReference type="AlphaFoldDB" id="A0AAV5VZZ3"/>
<feature type="compositionally biased region" description="Polar residues" evidence="1">
    <location>
        <begin position="319"/>
        <end position="338"/>
    </location>
</feature>
<evidence type="ECO:0000313" key="2">
    <source>
        <dbReference type="EMBL" id="GMT23993.1"/>
    </source>
</evidence>
<sequence length="429" mass="47763">KLFCCNQSTDLKEEQSKEGSKRNGVTTQQPDATWRVGQPLSAENGIGVESRRSGEHIELARLTSDASRLNDPKIEPDDDLDPNVIQEVSHEELARYSTESPFTPRDSSGPSTSRDSFHDIDLNAKEDNNTARSIEEVAREYNRNKREIIQEIEREEEEEEVQAVISKKPEIPSIDLSIPQQTKSENEAMQIIASDSVLSQIDAEFKEVMDEVDEESDEELKRTMNERLNASHQVLREVLSRNDGIEDEIESLNEEKKNWNIDDDSPSPASSATGEERNEENRPRPISFDDDSDVEHLLNGMESERTNTSSLPAPPPHIDTTSPSNLTVGPLSSSSGFATSTMYSAASDDSDVSDGEEVPVDKRLFDLSSDEGTAGHEKMKKEEEMNRGTTRLSLKSTGEATVSSGEIRVELPKEKSCAVTDEEFSEKLV</sequence>
<feature type="region of interest" description="Disordered" evidence="1">
    <location>
        <begin position="231"/>
        <end position="338"/>
    </location>
</feature>
<accession>A0AAV5VZZ3</accession>
<evidence type="ECO:0000313" key="3">
    <source>
        <dbReference type="Proteomes" id="UP001432322"/>
    </source>
</evidence>
<feature type="compositionally biased region" description="Polar residues" evidence="1">
    <location>
        <begin position="97"/>
        <end position="114"/>
    </location>
</feature>
<dbReference type="EMBL" id="BTSY01000004">
    <property type="protein sequence ID" value="GMT23993.1"/>
    <property type="molecule type" value="Genomic_DNA"/>
</dbReference>
<feature type="compositionally biased region" description="Basic and acidic residues" evidence="1">
    <location>
        <begin position="373"/>
        <end position="386"/>
    </location>
</feature>